<organism evidence="1 2">
    <name type="scientific">Nitrobacter vulgaris</name>
    <dbReference type="NCBI Taxonomy" id="29421"/>
    <lineage>
        <taxon>Bacteria</taxon>
        <taxon>Pseudomonadati</taxon>
        <taxon>Pseudomonadota</taxon>
        <taxon>Alphaproteobacteria</taxon>
        <taxon>Hyphomicrobiales</taxon>
        <taxon>Nitrobacteraceae</taxon>
        <taxon>Nitrobacter</taxon>
    </lineage>
</organism>
<keyword evidence="2" id="KW-1185">Reference proteome</keyword>
<gene>
    <name evidence="1" type="ORF">B2M20_01460</name>
</gene>
<dbReference type="STRING" id="29421.B2M20_01460"/>
<dbReference type="EMBL" id="MWPQ01000004">
    <property type="protein sequence ID" value="OPH84435.1"/>
    <property type="molecule type" value="Genomic_DNA"/>
</dbReference>
<evidence type="ECO:0000313" key="1">
    <source>
        <dbReference type="EMBL" id="OPH84435.1"/>
    </source>
</evidence>
<accession>A0A1V4I2W2</accession>
<reference evidence="1 2" key="1">
    <citation type="submission" date="2017-02" db="EMBL/GenBank/DDBJ databases">
        <title>Genome sequence of the nitrite-oxidizing bacterium Nitrobacter vulgaris strain Ab1.</title>
        <authorList>
            <person name="Mellbye B.L."/>
            <person name="Davis E.W."/>
            <person name="Spieck E."/>
            <person name="Chang J.H."/>
            <person name="Bottomley P.J."/>
            <person name="Sayavedra-Soto L.A."/>
        </authorList>
    </citation>
    <scope>NUCLEOTIDE SEQUENCE [LARGE SCALE GENOMIC DNA]</scope>
    <source>
        <strain evidence="1 2">Ab1</strain>
    </source>
</reference>
<dbReference type="Proteomes" id="UP000189940">
    <property type="component" value="Unassembled WGS sequence"/>
</dbReference>
<protein>
    <submittedName>
        <fullName evidence="1">Uncharacterized protein</fullName>
    </submittedName>
</protein>
<evidence type="ECO:0000313" key="2">
    <source>
        <dbReference type="Proteomes" id="UP000189940"/>
    </source>
</evidence>
<proteinExistence type="predicted"/>
<comment type="caution">
    <text evidence="1">The sequence shown here is derived from an EMBL/GenBank/DDBJ whole genome shotgun (WGS) entry which is preliminary data.</text>
</comment>
<name>A0A1V4I2W2_NITVU</name>
<sequence length="139" mass="15107">MTGPPVKIGIDAPAWLTEPAFTLKEIAALTGAPPNTVSYWSTLAAAAGYELSVKPGPRRLLSAHGAYVVSVLRHISAAHVTLTASLVKSVLQITFHQGRPVLPNLFDQLHLHDGPVVIEVELSQIWLKLEPQLSHFRSY</sequence>
<dbReference type="AlphaFoldDB" id="A0A1V4I2W2"/>
<dbReference type="RefSeq" id="WP_079445330.1">
    <property type="nucleotide sequence ID" value="NZ_MWPQ01000004.1"/>
</dbReference>